<dbReference type="STRING" id="1226968.A6A40_02790"/>
<evidence type="ECO:0000313" key="2">
    <source>
        <dbReference type="EMBL" id="ANC90916.1"/>
    </source>
</evidence>
<dbReference type="SUPFAM" id="SSF55785">
    <property type="entry name" value="PYP-like sensor domain (PAS domain)"/>
    <property type="match status" value="1"/>
</dbReference>
<dbReference type="CDD" id="cd00130">
    <property type="entry name" value="PAS"/>
    <property type="match status" value="1"/>
</dbReference>
<dbReference type="Proteomes" id="UP000077405">
    <property type="component" value="Chromosome"/>
</dbReference>
<evidence type="ECO:0000313" key="3">
    <source>
        <dbReference type="Proteomes" id="UP000077405"/>
    </source>
</evidence>
<dbReference type="KEGG" id="ahu:A6A40_02790"/>
<dbReference type="InterPro" id="IPR013655">
    <property type="entry name" value="PAS_fold_3"/>
</dbReference>
<evidence type="ECO:0000259" key="1">
    <source>
        <dbReference type="PROSITE" id="PS50112"/>
    </source>
</evidence>
<proteinExistence type="predicted"/>
<dbReference type="EMBL" id="CP015285">
    <property type="protein sequence ID" value="ANC90916.1"/>
    <property type="molecule type" value="Genomic_DNA"/>
</dbReference>
<dbReference type="PROSITE" id="PS50112">
    <property type="entry name" value="PAS"/>
    <property type="match status" value="1"/>
</dbReference>
<dbReference type="AlphaFoldDB" id="A0A160JDY9"/>
<reference evidence="2 3" key="1">
    <citation type="journal article" date="2013" name="Int. J. Syst. Evol. Microbiol.">
        <title>Azospirillum humicireducens sp. nov., a nitrogen-fixing bacterium isolated from a microbial fuel cell.</title>
        <authorList>
            <person name="Zhou S."/>
            <person name="Han L."/>
            <person name="Wang Y."/>
            <person name="Yang G."/>
            <person name="Zhuang L."/>
            <person name="Hu P."/>
        </authorList>
    </citation>
    <scope>NUCLEOTIDE SEQUENCE [LARGE SCALE GENOMIC DNA]</scope>
    <source>
        <strain evidence="2 3">SgZ-5</strain>
    </source>
</reference>
<keyword evidence="3" id="KW-1185">Reference proteome</keyword>
<dbReference type="OrthoDB" id="266313at2"/>
<dbReference type="RefSeq" id="WP_063634010.1">
    <property type="nucleotide sequence ID" value="NZ_CP015285.1"/>
</dbReference>
<dbReference type="Gene3D" id="3.30.450.20">
    <property type="entry name" value="PAS domain"/>
    <property type="match status" value="1"/>
</dbReference>
<gene>
    <name evidence="2" type="ORF">A6A40_02790</name>
</gene>
<dbReference type="NCBIfam" id="TIGR00229">
    <property type="entry name" value="sensory_box"/>
    <property type="match status" value="1"/>
</dbReference>
<protein>
    <submittedName>
        <fullName evidence="2">PAS domain S-box protein</fullName>
    </submittedName>
</protein>
<organism evidence="2 3">
    <name type="scientific">Azospirillum humicireducens</name>
    <dbReference type="NCBI Taxonomy" id="1226968"/>
    <lineage>
        <taxon>Bacteria</taxon>
        <taxon>Pseudomonadati</taxon>
        <taxon>Pseudomonadota</taxon>
        <taxon>Alphaproteobacteria</taxon>
        <taxon>Rhodospirillales</taxon>
        <taxon>Azospirillaceae</taxon>
        <taxon>Azospirillum</taxon>
    </lineage>
</organism>
<feature type="domain" description="PAS" evidence="1">
    <location>
        <begin position="26"/>
        <end position="77"/>
    </location>
</feature>
<sequence>MARRDVPLTGVERFFDPDEVIVSKTDLKGRITYANRVFQQVAGYSESELMGAPHSIVRHPDMPRCVFKLLWDTLEAGQEIFAYVVNRARNGDHYWVFAHVTPSFDADGRVIGYHSSRRVPERSALDKVIPLYRQLLDIENSHADRKQGMEAGFAAVLALLAEKGIGYDEFVFSL</sequence>
<dbReference type="InterPro" id="IPR035965">
    <property type="entry name" value="PAS-like_dom_sf"/>
</dbReference>
<dbReference type="Pfam" id="PF08447">
    <property type="entry name" value="PAS_3"/>
    <property type="match status" value="1"/>
</dbReference>
<name>A0A160JDY9_9PROT</name>
<dbReference type="InterPro" id="IPR000014">
    <property type="entry name" value="PAS"/>
</dbReference>
<accession>A0A160JDY9</accession>